<proteinExistence type="predicted"/>
<evidence type="ECO:0000313" key="1">
    <source>
        <dbReference type="EMBL" id="WAQ87342.1"/>
    </source>
</evidence>
<protein>
    <submittedName>
        <fullName evidence="1">Uncharacterized protein</fullName>
    </submittedName>
</protein>
<gene>
    <name evidence="1" type="ORF">PtA15_8A246</name>
</gene>
<sequence>MSELIIVTASPHRIQISVDKLDKTLHDSTLDSVGHYGDRTYGNYLCVVHH</sequence>
<organism evidence="1 2">
    <name type="scientific">Puccinia triticina</name>
    <dbReference type="NCBI Taxonomy" id="208348"/>
    <lineage>
        <taxon>Eukaryota</taxon>
        <taxon>Fungi</taxon>
        <taxon>Dikarya</taxon>
        <taxon>Basidiomycota</taxon>
        <taxon>Pucciniomycotina</taxon>
        <taxon>Pucciniomycetes</taxon>
        <taxon>Pucciniales</taxon>
        <taxon>Pucciniaceae</taxon>
        <taxon>Puccinia</taxon>
    </lineage>
</organism>
<dbReference type="EMBL" id="CP110428">
    <property type="protein sequence ID" value="WAQ87342.1"/>
    <property type="molecule type" value="Genomic_DNA"/>
</dbReference>
<dbReference type="RefSeq" id="XP_053022897.1">
    <property type="nucleotide sequence ID" value="XM_053171655.1"/>
</dbReference>
<dbReference type="Proteomes" id="UP001164743">
    <property type="component" value="Chromosome 8A"/>
</dbReference>
<dbReference type="GeneID" id="77812550"/>
<keyword evidence="2" id="KW-1185">Reference proteome</keyword>
<accession>A0ABY7CX91</accession>
<reference evidence="1" key="1">
    <citation type="submission" date="2022-10" db="EMBL/GenBank/DDBJ databases">
        <title>Puccinia triticina Genome sequencing and assembly.</title>
        <authorList>
            <person name="Li C."/>
        </authorList>
    </citation>
    <scope>NUCLEOTIDE SEQUENCE</scope>
    <source>
        <strain evidence="1">Pt15</strain>
    </source>
</reference>
<evidence type="ECO:0000313" key="2">
    <source>
        <dbReference type="Proteomes" id="UP001164743"/>
    </source>
</evidence>
<name>A0ABY7CX91_9BASI</name>